<dbReference type="Proteomes" id="UP000620559">
    <property type="component" value="Unassembled WGS sequence"/>
</dbReference>
<evidence type="ECO:0000313" key="3">
    <source>
        <dbReference type="Proteomes" id="UP000620559"/>
    </source>
</evidence>
<dbReference type="RefSeq" id="WP_193920299.1">
    <property type="nucleotide sequence ID" value="NZ_JADEWL010000032.1"/>
</dbReference>
<sequence length="286" mass="32774">MVESSLNRSLTSLRIRKALSNPVFALRNLKFNWVRKTSTANHVFVVGPPRSGTTLMVSMLKAHSNLAGIDGETCFFFRRNFTDIKYPEIDDQTMKKLIASATDMVDLFDMIASEVVTAQNASRFVEKTPEHALRLNFLLKRFPKAKIVFMIRDVRDGYLSALRNPKVKVNTVSLYGEIWKLSVRAYLKATQKERVKLIRYEELCSNPEIVMTEVMSFLDESLQITQLASNSYSKTKMRSVIGHQRLNEKISNQTVGQWREKMSNQDVEIFNTIAGEELQKMGYSLV</sequence>
<organism evidence="2 3">
    <name type="scientific">Plectonema cf. radiosum LEGE 06105</name>
    <dbReference type="NCBI Taxonomy" id="945769"/>
    <lineage>
        <taxon>Bacteria</taxon>
        <taxon>Bacillati</taxon>
        <taxon>Cyanobacteriota</taxon>
        <taxon>Cyanophyceae</taxon>
        <taxon>Oscillatoriophycideae</taxon>
        <taxon>Oscillatoriales</taxon>
        <taxon>Microcoleaceae</taxon>
        <taxon>Plectonema</taxon>
    </lineage>
</organism>
<dbReference type="EMBL" id="JADEWL010000032">
    <property type="protein sequence ID" value="MBE9213407.1"/>
    <property type="molecule type" value="Genomic_DNA"/>
</dbReference>
<proteinExistence type="predicted"/>
<reference evidence="2" key="1">
    <citation type="submission" date="2020-10" db="EMBL/GenBank/DDBJ databases">
        <authorList>
            <person name="Castelo-Branco R."/>
            <person name="Eusebio N."/>
            <person name="Adriana R."/>
            <person name="Vieira A."/>
            <person name="Brugerolle De Fraissinette N."/>
            <person name="Rezende De Castro R."/>
            <person name="Schneider M.P."/>
            <person name="Vasconcelos V."/>
            <person name="Leao P.N."/>
        </authorList>
    </citation>
    <scope>NUCLEOTIDE SEQUENCE</scope>
    <source>
        <strain evidence="2">LEGE 06105</strain>
    </source>
</reference>
<dbReference type="GO" id="GO:0008476">
    <property type="term" value="F:protein-tyrosine sulfotransferase activity"/>
    <property type="evidence" value="ECO:0007669"/>
    <property type="project" value="InterPro"/>
</dbReference>
<dbReference type="Pfam" id="PF13469">
    <property type="entry name" value="Sulfotransfer_3"/>
    <property type="match status" value="1"/>
</dbReference>
<dbReference type="InterPro" id="IPR026634">
    <property type="entry name" value="TPST-like"/>
</dbReference>
<dbReference type="InterPro" id="IPR027417">
    <property type="entry name" value="P-loop_NTPase"/>
</dbReference>
<evidence type="ECO:0000313" key="2">
    <source>
        <dbReference type="EMBL" id="MBE9213407.1"/>
    </source>
</evidence>
<gene>
    <name evidence="2" type="ORF">IQ247_12145</name>
</gene>
<keyword evidence="3" id="KW-1185">Reference proteome</keyword>
<name>A0A8J7F207_9CYAN</name>
<dbReference type="Gene3D" id="3.40.50.300">
    <property type="entry name" value="P-loop containing nucleotide triphosphate hydrolases"/>
    <property type="match status" value="1"/>
</dbReference>
<dbReference type="SUPFAM" id="SSF52540">
    <property type="entry name" value="P-loop containing nucleoside triphosphate hydrolases"/>
    <property type="match status" value="1"/>
</dbReference>
<dbReference type="PANTHER" id="PTHR12788:SF10">
    <property type="entry name" value="PROTEIN-TYROSINE SULFOTRANSFERASE"/>
    <property type="match status" value="1"/>
</dbReference>
<dbReference type="PANTHER" id="PTHR12788">
    <property type="entry name" value="PROTEIN-TYROSINE SULFOTRANSFERASE 2"/>
    <property type="match status" value="1"/>
</dbReference>
<accession>A0A8J7F207</accession>
<comment type="caution">
    <text evidence="2">The sequence shown here is derived from an EMBL/GenBank/DDBJ whole genome shotgun (WGS) entry which is preliminary data.</text>
</comment>
<protein>
    <submittedName>
        <fullName evidence="2">Sulfotransferase</fullName>
    </submittedName>
</protein>
<dbReference type="AlphaFoldDB" id="A0A8J7F207"/>
<keyword evidence="1" id="KW-0808">Transferase</keyword>
<evidence type="ECO:0000256" key="1">
    <source>
        <dbReference type="ARBA" id="ARBA00022679"/>
    </source>
</evidence>